<proteinExistence type="predicted"/>
<dbReference type="PROSITE" id="PS50005">
    <property type="entry name" value="TPR"/>
    <property type="match status" value="1"/>
</dbReference>
<keyword evidence="2" id="KW-0175">Coiled coil</keyword>
<dbReference type="InterPro" id="IPR011990">
    <property type="entry name" value="TPR-like_helical_dom_sf"/>
</dbReference>
<organism evidence="5 6">
    <name type="scientific">Durusdinium trenchii</name>
    <dbReference type="NCBI Taxonomy" id="1381693"/>
    <lineage>
        <taxon>Eukaryota</taxon>
        <taxon>Sar</taxon>
        <taxon>Alveolata</taxon>
        <taxon>Dinophyceae</taxon>
        <taxon>Suessiales</taxon>
        <taxon>Symbiodiniaceae</taxon>
        <taxon>Durusdinium</taxon>
    </lineage>
</organism>
<reference evidence="5 6" key="1">
    <citation type="submission" date="2024-02" db="EMBL/GenBank/DDBJ databases">
        <authorList>
            <person name="Chen Y."/>
            <person name="Shah S."/>
            <person name="Dougan E. K."/>
            <person name="Thang M."/>
            <person name="Chan C."/>
        </authorList>
    </citation>
    <scope>NUCLEOTIDE SEQUENCE [LARGE SCALE GENOMIC DNA]</scope>
</reference>
<evidence type="ECO:0000313" key="6">
    <source>
        <dbReference type="Proteomes" id="UP001642464"/>
    </source>
</evidence>
<feature type="region of interest" description="Disordered" evidence="3">
    <location>
        <begin position="434"/>
        <end position="499"/>
    </location>
</feature>
<evidence type="ECO:0000256" key="4">
    <source>
        <dbReference type="SAM" id="SignalP"/>
    </source>
</evidence>
<feature type="compositionally biased region" description="Polar residues" evidence="3">
    <location>
        <begin position="337"/>
        <end position="348"/>
    </location>
</feature>
<feature type="compositionally biased region" description="Basic and acidic residues" evidence="3">
    <location>
        <begin position="474"/>
        <end position="491"/>
    </location>
</feature>
<dbReference type="SMART" id="SM00028">
    <property type="entry name" value="TPR"/>
    <property type="match status" value="2"/>
</dbReference>
<dbReference type="Pfam" id="PF13181">
    <property type="entry name" value="TPR_8"/>
    <property type="match status" value="1"/>
</dbReference>
<feature type="compositionally biased region" description="Basic and acidic residues" evidence="3">
    <location>
        <begin position="366"/>
        <end position="379"/>
    </location>
</feature>
<keyword evidence="4" id="KW-0732">Signal</keyword>
<keyword evidence="6" id="KW-1185">Reference proteome</keyword>
<dbReference type="Proteomes" id="UP001642464">
    <property type="component" value="Unassembled WGS sequence"/>
</dbReference>
<feature type="compositionally biased region" description="Low complexity" evidence="3">
    <location>
        <begin position="349"/>
        <end position="362"/>
    </location>
</feature>
<dbReference type="Gene3D" id="1.25.40.10">
    <property type="entry name" value="Tetratricopeptide repeat domain"/>
    <property type="match status" value="1"/>
</dbReference>
<sequence>MGKGPEIVALLTLVSLPVSLSRSNLLAEERERKRFQAGEVLHSEVQELQEALAELRVNCADEMEAQRLEEHRALADMEEMKEELGAASLREQALQAQLREVDAALHSEAHEVKRLRHDVKEQDEALASFWGLQSSYKREAAEASRYREEMSNLQEELCSLQSGENAQFMECQMERRMLHDVEIDPNEPLSASYQVASARAASALKDLPKSFQEEIGASDGPDWFAATIQKLASFATSVLKENAQLRWNAELIQARSPPSPRQAADEAGGYSDRNGSESMEEGARSTRSELHLEEAEMRQAEAEAALQLRKSECAKLAEAESKAEARLQTLEMRLADKQSQGQVSQPSHSRSQSSNRSNLTQSRLRRTSDQKKPSADSPKKLKKRSPREIKASPHTSKERGDKKSTGPTIPKLADASCRADVSDSNVLSSCLYNSDSSSNGHRGAYPPSSPDSAQPDRPYHCWTAQKRQPGSEIQESREERTEEKRELRPEAPEVASAPQSAADLFARAEALCEAQHFAEAAELFRCVLAALRANADREAMRSVEAEVWAHLGVAMQSLDDIAAAIESYCQAVRLDPSLHVCFANLATLYMYLEDFQKAEAGSEKSVY</sequence>
<feature type="coiled-coil region" evidence="2">
    <location>
        <begin position="38"/>
        <end position="97"/>
    </location>
</feature>
<evidence type="ECO:0008006" key="7">
    <source>
        <dbReference type="Google" id="ProtNLM"/>
    </source>
</evidence>
<evidence type="ECO:0000313" key="5">
    <source>
        <dbReference type="EMBL" id="CAK9002953.1"/>
    </source>
</evidence>
<feature type="compositionally biased region" description="Basic and acidic residues" evidence="3">
    <location>
        <begin position="386"/>
        <end position="404"/>
    </location>
</feature>
<feature type="region of interest" description="Disordered" evidence="3">
    <location>
        <begin position="251"/>
        <end position="305"/>
    </location>
</feature>
<comment type="caution">
    <text evidence="5">The sequence shown here is derived from an EMBL/GenBank/DDBJ whole genome shotgun (WGS) entry which is preliminary data.</text>
</comment>
<dbReference type="SUPFAM" id="SSF48452">
    <property type="entry name" value="TPR-like"/>
    <property type="match status" value="1"/>
</dbReference>
<accession>A0ABP0IKV9</accession>
<dbReference type="InterPro" id="IPR019734">
    <property type="entry name" value="TPR_rpt"/>
</dbReference>
<evidence type="ECO:0000256" key="1">
    <source>
        <dbReference type="PROSITE-ProRule" id="PRU00339"/>
    </source>
</evidence>
<gene>
    <name evidence="5" type="ORF">SCF082_LOCUS7548</name>
</gene>
<evidence type="ECO:0000256" key="2">
    <source>
        <dbReference type="SAM" id="Coils"/>
    </source>
</evidence>
<feature type="region of interest" description="Disordered" evidence="3">
    <location>
        <begin position="327"/>
        <end position="422"/>
    </location>
</feature>
<evidence type="ECO:0000256" key="3">
    <source>
        <dbReference type="SAM" id="MobiDB-lite"/>
    </source>
</evidence>
<dbReference type="EMBL" id="CAXAMM010004236">
    <property type="protein sequence ID" value="CAK9002953.1"/>
    <property type="molecule type" value="Genomic_DNA"/>
</dbReference>
<feature type="chain" id="PRO_5047007796" description="Tetratricopeptide repeat-containing protein" evidence="4">
    <location>
        <begin position="22"/>
        <end position="607"/>
    </location>
</feature>
<protein>
    <recommendedName>
        <fullName evidence="7">Tetratricopeptide repeat-containing protein</fullName>
    </recommendedName>
</protein>
<feature type="compositionally biased region" description="Basic and acidic residues" evidence="3">
    <location>
        <begin position="281"/>
        <end position="301"/>
    </location>
</feature>
<keyword evidence="1" id="KW-0802">TPR repeat</keyword>
<name>A0ABP0IKV9_9DINO</name>
<feature type="repeat" description="TPR" evidence="1">
    <location>
        <begin position="545"/>
        <end position="578"/>
    </location>
</feature>
<feature type="signal peptide" evidence="4">
    <location>
        <begin position="1"/>
        <end position="21"/>
    </location>
</feature>